<proteinExistence type="predicted"/>
<gene>
    <name evidence="2" type="ORF">ASIM_LOCUS20577</name>
</gene>
<evidence type="ECO:0000313" key="3">
    <source>
        <dbReference type="Proteomes" id="UP000267096"/>
    </source>
</evidence>
<evidence type="ECO:0000313" key="2">
    <source>
        <dbReference type="EMBL" id="VDK78101.1"/>
    </source>
</evidence>
<name>A0A0M3KJM8_ANISI</name>
<dbReference type="WBParaSite" id="ASIM_0002120201-mRNA-1">
    <property type="protein sequence ID" value="ASIM_0002120201-mRNA-1"/>
    <property type="gene ID" value="ASIM_0002120201"/>
</dbReference>
<reference evidence="4" key="1">
    <citation type="submission" date="2017-02" db="UniProtKB">
        <authorList>
            <consortium name="WormBaseParasite"/>
        </authorList>
    </citation>
    <scope>IDENTIFICATION</scope>
</reference>
<protein>
    <submittedName>
        <fullName evidence="2 4">Uncharacterized protein</fullName>
    </submittedName>
</protein>
<dbReference type="AlphaFoldDB" id="A0A0M3KJM8"/>
<keyword evidence="3" id="KW-1185">Reference proteome</keyword>
<evidence type="ECO:0000313" key="4">
    <source>
        <dbReference type="WBParaSite" id="ASIM_0002120201-mRNA-1"/>
    </source>
</evidence>
<dbReference type="Proteomes" id="UP000267096">
    <property type="component" value="Unassembled WGS sequence"/>
</dbReference>
<feature type="compositionally biased region" description="Low complexity" evidence="1">
    <location>
        <begin position="26"/>
        <end position="37"/>
    </location>
</feature>
<accession>A0A0M3KJM8</accession>
<sequence>MDMAGRVVDRVVVGKGVDREGGNVSGEGVSNGSSQQGPAEKPRKLESQNEITPEIIVLSESELNKYEQETKKFQRFY</sequence>
<reference evidence="2 3" key="2">
    <citation type="submission" date="2018-11" db="EMBL/GenBank/DDBJ databases">
        <authorList>
            <consortium name="Pathogen Informatics"/>
        </authorList>
    </citation>
    <scope>NUCLEOTIDE SEQUENCE [LARGE SCALE GENOMIC DNA]</scope>
</reference>
<feature type="region of interest" description="Disordered" evidence="1">
    <location>
        <begin position="1"/>
        <end position="49"/>
    </location>
</feature>
<organism evidence="4">
    <name type="scientific">Anisakis simplex</name>
    <name type="common">Herring worm</name>
    <dbReference type="NCBI Taxonomy" id="6269"/>
    <lineage>
        <taxon>Eukaryota</taxon>
        <taxon>Metazoa</taxon>
        <taxon>Ecdysozoa</taxon>
        <taxon>Nematoda</taxon>
        <taxon>Chromadorea</taxon>
        <taxon>Rhabditida</taxon>
        <taxon>Spirurina</taxon>
        <taxon>Ascaridomorpha</taxon>
        <taxon>Ascaridoidea</taxon>
        <taxon>Anisakidae</taxon>
        <taxon>Anisakis</taxon>
        <taxon>Anisakis simplex complex</taxon>
    </lineage>
</organism>
<evidence type="ECO:0000256" key="1">
    <source>
        <dbReference type="SAM" id="MobiDB-lite"/>
    </source>
</evidence>
<dbReference type="EMBL" id="UYRR01040012">
    <property type="protein sequence ID" value="VDK78101.1"/>
    <property type="molecule type" value="Genomic_DNA"/>
</dbReference>